<protein>
    <submittedName>
        <fullName evidence="2">Uncharacterized protein</fullName>
    </submittedName>
</protein>
<dbReference type="Proteomes" id="UP001454036">
    <property type="component" value="Unassembled WGS sequence"/>
</dbReference>
<evidence type="ECO:0000256" key="1">
    <source>
        <dbReference type="SAM" id="MobiDB-lite"/>
    </source>
</evidence>
<keyword evidence="3" id="KW-1185">Reference proteome</keyword>
<dbReference type="EMBL" id="BAABME010002886">
    <property type="protein sequence ID" value="GAA0156529.1"/>
    <property type="molecule type" value="Genomic_DNA"/>
</dbReference>
<evidence type="ECO:0000313" key="3">
    <source>
        <dbReference type="Proteomes" id="UP001454036"/>
    </source>
</evidence>
<accession>A0AAV3PXG3</accession>
<gene>
    <name evidence="2" type="ORF">LIER_14009</name>
</gene>
<organism evidence="2 3">
    <name type="scientific">Lithospermum erythrorhizon</name>
    <name type="common">Purple gromwell</name>
    <name type="synonym">Lithospermum officinale var. erythrorhizon</name>
    <dbReference type="NCBI Taxonomy" id="34254"/>
    <lineage>
        <taxon>Eukaryota</taxon>
        <taxon>Viridiplantae</taxon>
        <taxon>Streptophyta</taxon>
        <taxon>Embryophyta</taxon>
        <taxon>Tracheophyta</taxon>
        <taxon>Spermatophyta</taxon>
        <taxon>Magnoliopsida</taxon>
        <taxon>eudicotyledons</taxon>
        <taxon>Gunneridae</taxon>
        <taxon>Pentapetalae</taxon>
        <taxon>asterids</taxon>
        <taxon>lamiids</taxon>
        <taxon>Boraginales</taxon>
        <taxon>Boraginaceae</taxon>
        <taxon>Boraginoideae</taxon>
        <taxon>Lithospermeae</taxon>
        <taxon>Lithospermum</taxon>
    </lineage>
</organism>
<comment type="caution">
    <text evidence="2">The sequence shown here is derived from an EMBL/GenBank/DDBJ whole genome shotgun (WGS) entry which is preliminary data.</text>
</comment>
<dbReference type="AlphaFoldDB" id="A0AAV3PXG3"/>
<name>A0AAV3PXG3_LITER</name>
<reference evidence="2 3" key="1">
    <citation type="submission" date="2024-01" db="EMBL/GenBank/DDBJ databases">
        <title>The complete chloroplast genome sequence of Lithospermum erythrorhizon: insights into the phylogenetic relationship among Boraginaceae species and the maternal lineages of purple gromwells.</title>
        <authorList>
            <person name="Okada T."/>
            <person name="Watanabe K."/>
        </authorList>
    </citation>
    <scope>NUCLEOTIDE SEQUENCE [LARGE SCALE GENOMIC DNA]</scope>
</reference>
<proteinExistence type="predicted"/>
<evidence type="ECO:0000313" key="2">
    <source>
        <dbReference type="EMBL" id="GAA0156529.1"/>
    </source>
</evidence>
<feature type="region of interest" description="Disordered" evidence="1">
    <location>
        <begin position="43"/>
        <end position="89"/>
    </location>
</feature>
<sequence>MCSVVDFDSSSHLYPIEYFASSQRRTHGTLWFHLELRGLPETSWRRKKGPGNRHGGGVGHEHDFVPPLLVKGQSMPTLKNEPISASTAT</sequence>